<sequence>MNDKDFIRQLEEHQRELSQLIHRRLPVLIGRMAKDHFQNNFRLQGFLNNGLTRWPETRRQQSGGKSAASQYGPLLSRHNHLFASIKYTPGDASVIIANDVLYAPLHNWGGSTHPTVTDKMRKFAWTMFYKEAGIKRAKSGKTKKKRMAAAAENPRASRWKALALTKKTKLNIRMPQRQFIGDSRELSDKVQQKITTEIHNILNA</sequence>
<reference evidence="1" key="1">
    <citation type="journal article" date="2021" name="Proc. Natl. Acad. Sci. U.S.A.">
        <title>A Catalog of Tens of Thousands of Viruses from Human Metagenomes Reveals Hidden Associations with Chronic Diseases.</title>
        <authorList>
            <person name="Tisza M.J."/>
            <person name="Buck C.B."/>
        </authorList>
    </citation>
    <scope>NUCLEOTIDE SEQUENCE</scope>
    <source>
        <strain evidence="1">CtUir1</strain>
    </source>
</reference>
<accession>A0A8S5QPD3</accession>
<name>A0A8S5QPD3_9CAUD</name>
<proteinExistence type="predicted"/>
<dbReference type="EMBL" id="BK015699">
    <property type="protein sequence ID" value="DAE20659.1"/>
    <property type="molecule type" value="Genomic_DNA"/>
</dbReference>
<protein>
    <submittedName>
        <fullName evidence="1">Tail morphogenesis protein</fullName>
    </submittedName>
</protein>
<organism evidence="1">
    <name type="scientific">Siphoviridae sp. ctUir1</name>
    <dbReference type="NCBI Taxonomy" id="2826353"/>
    <lineage>
        <taxon>Viruses</taxon>
        <taxon>Duplodnaviria</taxon>
        <taxon>Heunggongvirae</taxon>
        <taxon>Uroviricota</taxon>
        <taxon>Caudoviricetes</taxon>
    </lineage>
</organism>
<evidence type="ECO:0000313" key="1">
    <source>
        <dbReference type="EMBL" id="DAE20659.1"/>
    </source>
</evidence>